<evidence type="ECO:0000259" key="13">
    <source>
        <dbReference type="PROSITE" id="PS51194"/>
    </source>
</evidence>
<dbReference type="PANTHER" id="PTHR45797:SF1">
    <property type="entry name" value="HELICASE ARIP4"/>
    <property type="match status" value="1"/>
</dbReference>
<keyword evidence="7" id="KW-0238">DNA-binding</keyword>
<sequence>MARAWDIAAVSAWLRSCGFENELSKTFHDNDINGVILLDDITEKDLKDELGVHSLGKRRRIMALIQELREPTVEPKQEATPSSRYESAVSLSVTPPVKSEGLPLKRKRPPDLDHHVDVASMFTHRSFGKRAGNAKEDDTEFSRVERRARSHRDRLTQKMMKRMLRKSNIIYAADDDTGHLQKNHLIALWRPPIRAKNAPVRAFKRTTQGVEDFVDNNGAFDFPADDVEEAAQEAILHHSKTPVLIANHGFVKKVAGGYSCSRRKHDLDEDSDDVLPLYGESDDAEYESDSEWDQEEAEKNGFCLETSGQQVAPAPIGSGHRGNRDQEIPDEQPGVHDLKDFSRSGKRWGGKRKRSSRYTGRRGRKSQNALPVVVGTTNRYLSDDAIRSIIDAEIARMKERWREKELVKLERNAYRLFQKKKGLLDDMKAELEDLHTRRVSRQIDSYLAQQNCNEKDVRSKCANLEPTVHLMCELKWYIELVQGPCPEKPPPKERKKQSHAGKPRVGSKDEGEESDRWSDFIASEDEYADGYQSMDISSGPEPEAPQQTRVASAPPVDDTDGESFSDELNVSPQDLTPSQSMEQKHGWDFEAPATWRSRTPEVILHSFGPLSSGEAEHPTTNANDSGGSPAKIGIAAKQPTRRESGHADPTPPMLEEAPKPGQAAHDDLAQPDVKPLKAAMELESSRVGNALRKRAEIVSLLSDDEFEGFERQPTNKTTSASVATKGHETIRNLHSIKSALADRRKMEGSAGDGRPMPVSRKSLNGVVRPSSSTAHPAQKSDPDKGSHGSSSTFHPAERSKHLKAIPSLKRRRSRRKELNEYFLQNWSQVPAEKLLDLIEGYRQEPIDGLGPQDAFFGQLVLEFEKFMWETNDFNPRNGLTARQRILHPSERQMNFKDRKNLERFIEWRSTNMSYSDIEEDLDDVHIQKGWSGVKSSARRTKSFKLPDSDDDDTLPGPLKERKRLEPNIRANENRKRQPKKTLRRASPIIIDDEESSESLGTDDEESDGEHDSQKTGDHRRDILKIRPENAKTLKLRDDRKRQEGQIERRKKRQAKEMAATKDIIINLGHDEKEKHILVAPFLAGQLKDHQIQGIQFMWKNIIMVKQPSPDGQAMRHAGCILAHAMGLGKTIQTITFIYTLMDEIRKGNEAIPPHLREGRILIVVPVSVVINWKAEITKWIDAEDISTTLKKIYTLQAGGASDSQRSRRLEIVDMWFKSGGVLIVGYEMMGVLSDMSTSVDVEGEQLMEQLFNGASLLICDEGHLLKNRKAKRTLVLDKVKTPSRIILTGYPLQNNLSEYWCMIDFAVSNFLGDLSEFRNAYENPIKNGLCSDSTAGDIKLMRVRMNVLTALIAPIVQRIDTAPLKHELPAKTEFLINCKLTPLQHEVYKTYLTSLQESVNIVANMHSMIMICGHPGVFKNELDGKRQLDEGKINSMHLIADGLTNPSTSSADNEGVVAYPSASPADNEGEVAGSSTPSPEKEAVENLEAIAADLAILQDVRPTFDQIYAKYPDYMSDNYSSKVKMTKRIVKAAIARGKKVLIFSTGLPTLHHLKSVLEGMDIASYVLEGKTSATERQRRIDQYSTDNVSVFLISTKAGGMGINLQAATRVIIFDIGWNPSDAEQAIARAYRYGQKESVIVYRLQTCGTFESTLFKTNVHKVKLSKQVVDKVNTARSFTKAEMKEYLRIPAADSAWDLSPEQEQELLRKADPILNAILADAQDDCRHDLVAIRKHDVEEIENEMNEEERMESRMMLEQEKMRRKSGLGRGGVVGAGLGGDGTAITTMTTAAPITAPVNALPNAPINAQMNPPTFPSLSIPTTVPINASLNAPLNAPINASTSASTNAPTGTNAPAPPPPAPRDGAAVLRALGIRFGTMPTPQQPIDRPAGFSLDEWTEYVNRLHNPKLSAVRADLQR</sequence>
<feature type="region of interest" description="Disordered" evidence="10">
    <location>
        <begin position="262"/>
        <end position="298"/>
    </location>
</feature>
<evidence type="ECO:0000259" key="11">
    <source>
        <dbReference type="PROSITE" id="PS50105"/>
    </source>
</evidence>
<dbReference type="Gene3D" id="3.40.50.300">
    <property type="entry name" value="P-loop containing nucleotide triphosphate hydrolases"/>
    <property type="match status" value="1"/>
</dbReference>
<evidence type="ECO:0000313" key="15">
    <source>
        <dbReference type="Proteomes" id="UP000318582"/>
    </source>
</evidence>
<feature type="region of interest" description="Disordered" evidence="10">
    <location>
        <begin position="1838"/>
        <end position="1863"/>
    </location>
</feature>
<keyword evidence="9" id="KW-0175">Coiled coil</keyword>
<dbReference type="PANTHER" id="PTHR45797">
    <property type="entry name" value="RAD54-LIKE"/>
    <property type="match status" value="1"/>
</dbReference>
<feature type="region of interest" description="Disordered" evidence="10">
    <location>
        <begin position="1459"/>
        <end position="1482"/>
    </location>
</feature>
<dbReference type="InterPro" id="IPR013761">
    <property type="entry name" value="SAM/pointed_sf"/>
</dbReference>
<dbReference type="GO" id="GO:0016887">
    <property type="term" value="F:ATP hydrolysis activity"/>
    <property type="evidence" value="ECO:0007669"/>
    <property type="project" value="InterPro"/>
</dbReference>
<dbReference type="SMART" id="SM00487">
    <property type="entry name" value="DEXDc"/>
    <property type="match status" value="1"/>
</dbReference>
<feature type="region of interest" description="Disordered" evidence="10">
    <location>
        <begin position="607"/>
        <end position="674"/>
    </location>
</feature>
<keyword evidence="5" id="KW-0347">Helicase</keyword>
<reference evidence="14 15" key="1">
    <citation type="journal article" date="2019" name="Sci. Rep.">
        <title>Comparative genomics of chytrid fungi reveal insights into the obligate biotrophic and pathogenic lifestyle of Synchytrium endobioticum.</title>
        <authorList>
            <person name="van de Vossenberg B.T.L.H."/>
            <person name="Warris S."/>
            <person name="Nguyen H.D.T."/>
            <person name="van Gent-Pelzer M.P.E."/>
            <person name="Joly D.L."/>
            <person name="van de Geest H.C."/>
            <person name="Bonants P.J.M."/>
            <person name="Smith D.S."/>
            <person name="Levesque C.A."/>
            <person name="van der Lee T.A.J."/>
        </authorList>
    </citation>
    <scope>NUCLEOTIDE SEQUENCE [LARGE SCALE GENOMIC DNA]</scope>
    <source>
        <strain evidence="14 15">CBS 809.83</strain>
    </source>
</reference>
<keyword evidence="3" id="KW-0547">Nucleotide-binding</keyword>
<dbReference type="Pfam" id="PF24580">
    <property type="entry name" value="DUF7607"/>
    <property type="match status" value="1"/>
</dbReference>
<keyword evidence="15" id="KW-1185">Reference proteome</keyword>
<feature type="compositionally biased region" description="Polar residues" evidence="10">
    <location>
        <begin position="79"/>
        <end position="93"/>
    </location>
</feature>
<dbReference type="CDD" id="cd18007">
    <property type="entry name" value="DEXHc_ATRX-like"/>
    <property type="match status" value="1"/>
</dbReference>
<comment type="caution">
    <text evidence="14">The sequence shown here is derived from an EMBL/GenBank/DDBJ whole genome shotgun (WGS) entry which is preliminary data.</text>
</comment>
<evidence type="ECO:0000256" key="3">
    <source>
        <dbReference type="ARBA" id="ARBA00022741"/>
    </source>
</evidence>
<dbReference type="GO" id="GO:0003677">
    <property type="term" value="F:DNA binding"/>
    <property type="evidence" value="ECO:0007669"/>
    <property type="project" value="UniProtKB-KW"/>
</dbReference>
<feature type="compositionally biased region" description="Basic residues" evidence="10">
    <location>
        <begin position="800"/>
        <end position="811"/>
    </location>
</feature>
<dbReference type="STRING" id="109895.A0A507EC54"/>
<dbReference type="InterPro" id="IPR044574">
    <property type="entry name" value="ARIP4-like"/>
</dbReference>
<evidence type="ECO:0000256" key="10">
    <source>
        <dbReference type="SAM" id="MobiDB-lite"/>
    </source>
</evidence>
<feature type="domain" description="SAM" evidence="11">
    <location>
        <begin position="5"/>
        <end position="71"/>
    </location>
</feature>
<dbReference type="InterPro" id="IPR001650">
    <property type="entry name" value="Helicase_C-like"/>
</dbReference>
<evidence type="ECO:0000256" key="6">
    <source>
        <dbReference type="ARBA" id="ARBA00022840"/>
    </source>
</evidence>
<feature type="region of interest" description="Disordered" evidence="10">
    <location>
        <begin position="531"/>
        <end position="585"/>
    </location>
</feature>
<dbReference type="Gene3D" id="1.10.150.50">
    <property type="entry name" value="Transcription Factor, Ets-1"/>
    <property type="match status" value="1"/>
</dbReference>
<feature type="compositionally biased region" description="Basic residues" evidence="10">
    <location>
        <begin position="493"/>
        <end position="502"/>
    </location>
</feature>
<dbReference type="PROSITE" id="PS51192">
    <property type="entry name" value="HELICASE_ATP_BIND_1"/>
    <property type="match status" value="1"/>
</dbReference>
<dbReference type="GO" id="GO:0004386">
    <property type="term" value="F:helicase activity"/>
    <property type="evidence" value="ECO:0007669"/>
    <property type="project" value="UniProtKB-KW"/>
</dbReference>
<dbReference type="SMART" id="SM00454">
    <property type="entry name" value="SAM"/>
    <property type="match status" value="1"/>
</dbReference>
<name>A0A507EC54_9FUNG</name>
<feature type="region of interest" description="Disordered" evidence="10">
    <location>
        <begin position="488"/>
        <end position="517"/>
    </location>
</feature>
<dbReference type="Gene3D" id="3.40.50.10810">
    <property type="entry name" value="Tandem AAA-ATPase domain"/>
    <property type="match status" value="1"/>
</dbReference>
<keyword evidence="4" id="KW-0378">Hydrolase</keyword>
<dbReference type="PROSITE" id="PS50105">
    <property type="entry name" value="SAM_DOMAIN"/>
    <property type="match status" value="1"/>
</dbReference>
<comment type="similarity">
    <text evidence="2">Belongs to the SNF2/RAD54 helicase family.</text>
</comment>
<feature type="compositionally biased region" description="Basic and acidic residues" evidence="10">
    <location>
        <begin position="322"/>
        <end position="343"/>
    </location>
</feature>
<feature type="compositionally biased region" description="Acidic residues" evidence="10">
    <location>
        <begin position="280"/>
        <end position="296"/>
    </location>
</feature>
<dbReference type="SUPFAM" id="SSF47769">
    <property type="entry name" value="SAM/Pointed domain"/>
    <property type="match status" value="1"/>
</dbReference>
<dbReference type="InterPro" id="IPR049730">
    <property type="entry name" value="SNF2/RAD54-like_C"/>
</dbReference>
<dbReference type="InterPro" id="IPR027417">
    <property type="entry name" value="P-loop_NTPase"/>
</dbReference>
<dbReference type="SMART" id="SM00490">
    <property type="entry name" value="HELICc"/>
    <property type="match status" value="1"/>
</dbReference>
<feature type="compositionally biased region" description="Low complexity" evidence="10">
    <location>
        <begin position="1838"/>
        <end position="1852"/>
    </location>
</feature>
<evidence type="ECO:0000256" key="7">
    <source>
        <dbReference type="ARBA" id="ARBA00023125"/>
    </source>
</evidence>
<dbReference type="CDD" id="cd18793">
    <property type="entry name" value="SF2_C_SNF"/>
    <property type="match status" value="1"/>
</dbReference>
<feature type="compositionally biased region" description="Polar residues" evidence="10">
    <location>
        <begin position="566"/>
        <end position="581"/>
    </location>
</feature>
<evidence type="ECO:0000256" key="2">
    <source>
        <dbReference type="ARBA" id="ARBA00007025"/>
    </source>
</evidence>
<dbReference type="InterPro" id="IPR001660">
    <property type="entry name" value="SAM"/>
</dbReference>
<evidence type="ECO:0000256" key="1">
    <source>
        <dbReference type="ARBA" id="ARBA00004123"/>
    </source>
</evidence>
<feature type="domain" description="Helicase ATP-binding" evidence="12">
    <location>
        <begin position="1110"/>
        <end position="1309"/>
    </location>
</feature>
<feature type="region of interest" description="Disordered" evidence="10">
    <location>
        <begin position="705"/>
        <end position="811"/>
    </location>
</feature>
<evidence type="ECO:0000256" key="4">
    <source>
        <dbReference type="ARBA" id="ARBA00022801"/>
    </source>
</evidence>
<dbReference type="InterPro" id="IPR014001">
    <property type="entry name" value="Helicase_ATP-bd"/>
</dbReference>
<dbReference type="Pfam" id="PF00271">
    <property type="entry name" value="Helicase_C"/>
    <property type="match status" value="1"/>
</dbReference>
<gene>
    <name evidence="14" type="ORF">PhCBS80983_g01142</name>
</gene>
<dbReference type="InterPro" id="IPR038718">
    <property type="entry name" value="SNF2-like_sf"/>
</dbReference>
<proteinExistence type="inferred from homology"/>
<dbReference type="GO" id="GO:0005524">
    <property type="term" value="F:ATP binding"/>
    <property type="evidence" value="ECO:0007669"/>
    <property type="project" value="UniProtKB-KW"/>
</dbReference>
<feature type="region of interest" description="Disordered" evidence="10">
    <location>
        <begin position="71"/>
        <end position="110"/>
    </location>
</feature>
<feature type="compositionally biased region" description="Basic residues" evidence="10">
    <location>
        <begin position="344"/>
        <end position="365"/>
    </location>
</feature>
<evidence type="ECO:0000313" key="14">
    <source>
        <dbReference type="EMBL" id="TPX61356.1"/>
    </source>
</evidence>
<feature type="region of interest" description="Disordered" evidence="10">
    <location>
        <begin position="937"/>
        <end position="1057"/>
    </location>
</feature>
<dbReference type="SUPFAM" id="SSF52540">
    <property type="entry name" value="P-loop containing nucleoside triphosphate hydrolases"/>
    <property type="match status" value="2"/>
</dbReference>
<keyword evidence="8" id="KW-0539">Nucleus</keyword>
<feature type="compositionally biased region" description="Basic and acidic residues" evidence="10">
    <location>
        <begin position="958"/>
        <end position="975"/>
    </location>
</feature>
<dbReference type="Pfam" id="PF00176">
    <property type="entry name" value="SNF2-rel_dom"/>
    <property type="match status" value="1"/>
</dbReference>
<dbReference type="Pfam" id="PF07647">
    <property type="entry name" value="SAM_2"/>
    <property type="match status" value="1"/>
</dbReference>
<feature type="compositionally biased region" description="Polar residues" evidence="10">
    <location>
        <begin position="712"/>
        <end position="722"/>
    </location>
</feature>
<protein>
    <submittedName>
        <fullName evidence="14">Uncharacterized protein</fullName>
    </submittedName>
</protein>
<dbReference type="InterPro" id="IPR000330">
    <property type="entry name" value="SNF2_N"/>
</dbReference>
<keyword evidence="6" id="KW-0067">ATP-binding</keyword>
<dbReference type="EMBL" id="QEAQ01000008">
    <property type="protein sequence ID" value="TPX61356.1"/>
    <property type="molecule type" value="Genomic_DNA"/>
</dbReference>
<dbReference type="GO" id="GO:0005634">
    <property type="term" value="C:nucleus"/>
    <property type="evidence" value="ECO:0007669"/>
    <property type="project" value="UniProtKB-SubCell"/>
</dbReference>
<comment type="subcellular location">
    <subcellularLocation>
        <location evidence="1">Nucleus</location>
    </subcellularLocation>
</comment>
<dbReference type="InterPro" id="IPR056026">
    <property type="entry name" value="DUF7607"/>
</dbReference>
<feature type="coiled-coil region" evidence="9">
    <location>
        <begin position="1729"/>
        <end position="1759"/>
    </location>
</feature>
<evidence type="ECO:0000256" key="8">
    <source>
        <dbReference type="ARBA" id="ARBA00023242"/>
    </source>
</evidence>
<evidence type="ECO:0000256" key="5">
    <source>
        <dbReference type="ARBA" id="ARBA00022806"/>
    </source>
</evidence>
<accession>A0A507EC54</accession>
<feature type="region of interest" description="Disordered" evidence="10">
    <location>
        <begin position="310"/>
        <end position="368"/>
    </location>
</feature>
<feature type="compositionally biased region" description="Basic and acidic residues" evidence="10">
    <location>
        <begin position="506"/>
        <end position="517"/>
    </location>
</feature>
<dbReference type="PROSITE" id="PS51194">
    <property type="entry name" value="HELICASE_CTER"/>
    <property type="match status" value="1"/>
</dbReference>
<organism evidence="14 15">
    <name type="scientific">Powellomyces hirtus</name>
    <dbReference type="NCBI Taxonomy" id="109895"/>
    <lineage>
        <taxon>Eukaryota</taxon>
        <taxon>Fungi</taxon>
        <taxon>Fungi incertae sedis</taxon>
        <taxon>Chytridiomycota</taxon>
        <taxon>Chytridiomycota incertae sedis</taxon>
        <taxon>Chytridiomycetes</taxon>
        <taxon>Spizellomycetales</taxon>
        <taxon>Powellomycetaceae</taxon>
        <taxon>Powellomyces</taxon>
    </lineage>
</organism>
<feature type="compositionally biased region" description="Basic and acidic residues" evidence="10">
    <location>
        <begin position="1009"/>
        <end position="1047"/>
    </location>
</feature>
<evidence type="ECO:0000256" key="9">
    <source>
        <dbReference type="SAM" id="Coils"/>
    </source>
</evidence>
<feature type="domain" description="Helicase C-terminal" evidence="13">
    <location>
        <begin position="1524"/>
        <end position="1675"/>
    </location>
</feature>
<evidence type="ECO:0000259" key="12">
    <source>
        <dbReference type="PROSITE" id="PS51192"/>
    </source>
</evidence>
<dbReference type="Proteomes" id="UP000318582">
    <property type="component" value="Unassembled WGS sequence"/>
</dbReference>
<feature type="compositionally biased region" description="Acidic residues" evidence="10">
    <location>
        <begin position="990"/>
        <end position="1008"/>
    </location>
</feature>